<keyword evidence="5" id="KW-0964">Secreted</keyword>
<comment type="similarity">
    <text evidence="3">Belongs to the neurotensin family.</text>
</comment>
<keyword evidence="13" id="KW-1185">Reference proteome</keyword>
<reference evidence="14" key="1">
    <citation type="submission" date="2025-08" db="UniProtKB">
        <authorList>
            <consortium name="RefSeq"/>
        </authorList>
    </citation>
    <scope>IDENTIFICATION</scope>
</reference>
<dbReference type="OrthoDB" id="9929102at2759"/>
<feature type="chain" id="PRO_5027054223" description="Neurotensin/neuromedin N" evidence="12">
    <location>
        <begin position="20"/>
        <end position="162"/>
    </location>
</feature>
<comment type="subunit">
    <text evidence="11">Interacts with NTSR1. Interacts with SORT1. Interacts with SORL1.</text>
</comment>
<dbReference type="PANTHER" id="PTHR15356:SF0">
    <property type="entry name" value="NEUROTENSIN_NEUROMEDIN N"/>
    <property type="match status" value="1"/>
</dbReference>
<dbReference type="Proteomes" id="UP000504632">
    <property type="component" value="Chromosome 13"/>
</dbReference>
<dbReference type="CTD" id="4922"/>
<evidence type="ECO:0000256" key="3">
    <source>
        <dbReference type="ARBA" id="ARBA00009827"/>
    </source>
</evidence>
<dbReference type="GO" id="GO:0030133">
    <property type="term" value="C:transport vesicle"/>
    <property type="evidence" value="ECO:0007669"/>
    <property type="project" value="UniProtKB-SubCell"/>
</dbReference>
<comment type="function">
    <text evidence="10">Neurotensin may play an endocrine or paracrine role in the regulation of fat metabolism. It causes contraction of smooth muscle.</text>
</comment>
<dbReference type="GO" id="GO:0097746">
    <property type="term" value="P:blood vessel diameter maintenance"/>
    <property type="evidence" value="ECO:0007669"/>
    <property type="project" value="UniProtKB-KW"/>
</dbReference>
<dbReference type="PANTHER" id="PTHR15356">
    <property type="entry name" value="NEUROTENSIN/NEUROMEDIN N"/>
    <property type="match status" value="1"/>
</dbReference>
<dbReference type="GO" id="GO:0005184">
    <property type="term" value="F:neuropeptide hormone activity"/>
    <property type="evidence" value="ECO:0007669"/>
    <property type="project" value="InterPro"/>
</dbReference>
<comment type="subcellular location">
    <subcellularLocation>
        <location evidence="1">Cytoplasmic vesicle</location>
        <location evidence="1">Secretory vesicle</location>
    </subcellularLocation>
    <subcellularLocation>
        <location evidence="2">Secreted</location>
    </subcellularLocation>
</comment>
<protein>
    <recommendedName>
        <fullName evidence="4">Neurotensin/neuromedin N</fullName>
    </recommendedName>
</protein>
<evidence type="ECO:0000256" key="10">
    <source>
        <dbReference type="ARBA" id="ARBA00025449"/>
    </source>
</evidence>
<dbReference type="AlphaFoldDB" id="A0A6J2WMS1"/>
<feature type="signal peptide" evidence="12">
    <location>
        <begin position="1"/>
        <end position="19"/>
    </location>
</feature>
<evidence type="ECO:0000256" key="6">
    <source>
        <dbReference type="ARBA" id="ARBA00022685"/>
    </source>
</evidence>
<evidence type="ECO:0000256" key="2">
    <source>
        <dbReference type="ARBA" id="ARBA00004613"/>
    </source>
</evidence>
<evidence type="ECO:0000313" key="13">
    <source>
        <dbReference type="Proteomes" id="UP000504632"/>
    </source>
</evidence>
<gene>
    <name evidence="14" type="primary">nts</name>
</gene>
<dbReference type="InterPro" id="IPR008055">
    <property type="entry name" value="NeurotensiN"/>
</dbReference>
<keyword evidence="6" id="KW-0165">Cleavage on pair of basic residues</keyword>
<dbReference type="InParanoid" id="A0A6J2WMS1"/>
<keyword evidence="8" id="KW-0838">Vasoactive</keyword>
<sequence length="162" mass="18766">MQMQLAFLVLLALVCTGLCSEVDAEKRAIEEELLNTLLSSKVKQNKQSAPSWRLPLVSLCRMLGSPIEPWQGEWHSDEEVEGGVDYEQRPPSPLADTLQELNHLQNLCRVLQPRQLQDAEAYLDLDQNNENPLKRKTPYILKRQLHTNKARRPYILRRSVFY</sequence>
<evidence type="ECO:0000256" key="8">
    <source>
        <dbReference type="ARBA" id="ARBA00022858"/>
    </source>
</evidence>
<dbReference type="GO" id="GO:0005576">
    <property type="term" value="C:extracellular region"/>
    <property type="evidence" value="ECO:0007669"/>
    <property type="project" value="UniProtKB-SubCell"/>
</dbReference>
<accession>A0A6J2WMS1</accession>
<evidence type="ECO:0000256" key="4">
    <source>
        <dbReference type="ARBA" id="ARBA00016213"/>
    </source>
</evidence>
<evidence type="ECO:0000256" key="12">
    <source>
        <dbReference type="SAM" id="SignalP"/>
    </source>
</evidence>
<dbReference type="Pfam" id="PF07421">
    <property type="entry name" value="Pro-NT_NN"/>
    <property type="match status" value="1"/>
</dbReference>
<dbReference type="GeneID" id="115827031"/>
<evidence type="ECO:0000256" key="7">
    <source>
        <dbReference type="ARBA" id="ARBA00022729"/>
    </source>
</evidence>
<evidence type="ECO:0000256" key="5">
    <source>
        <dbReference type="ARBA" id="ARBA00022525"/>
    </source>
</evidence>
<name>A0A6J2WMS1_CHACN</name>
<keyword evidence="7 12" id="KW-0732">Signal</keyword>
<keyword evidence="9" id="KW-0968">Cytoplasmic vesicle</keyword>
<evidence type="ECO:0000256" key="1">
    <source>
        <dbReference type="ARBA" id="ARBA00004398"/>
    </source>
</evidence>
<evidence type="ECO:0000256" key="11">
    <source>
        <dbReference type="ARBA" id="ARBA00046937"/>
    </source>
</evidence>
<evidence type="ECO:0000313" key="14">
    <source>
        <dbReference type="RefSeq" id="XP_030646845.1"/>
    </source>
</evidence>
<evidence type="ECO:0000256" key="9">
    <source>
        <dbReference type="ARBA" id="ARBA00023329"/>
    </source>
</evidence>
<organism evidence="13 14">
    <name type="scientific">Chanos chanos</name>
    <name type="common">Milkfish</name>
    <name type="synonym">Mugil chanos</name>
    <dbReference type="NCBI Taxonomy" id="29144"/>
    <lineage>
        <taxon>Eukaryota</taxon>
        <taxon>Metazoa</taxon>
        <taxon>Chordata</taxon>
        <taxon>Craniata</taxon>
        <taxon>Vertebrata</taxon>
        <taxon>Euteleostomi</taxon>
        <taxon>Actinopterygii</taxon>
        <taxon>Neopterygii</taxon>
        <taxon>Teleostei</taxon>
        <taxon>Ostariophysi</taxon>
        <taxon>Gonorynchiformes</taxon>
        <taxon>Chanidae</taxon>
        <taxon>Chanos</taxon>
    </lineage>
</organism>
<dbReference type="RefSeq" id="XP_030646845.1">
    <property type="nucleotide sequence ID" value="XM_030790985.1"/>
</dbReference>
<proteinExistence type="inferred from homology"/>
<dbReference type="PRINTS" id="PR01668">
    <property type="entry name" value="NEUROTENSIN"/>
</dbReference>